<reference evidence="2" key="3">
    <citation type="submission" date="2015-02" db="UniProtKB">
        <authorList>
            <consortium name="EnsemblProtists"/>
        </authorList>
    </citation>
    <scope>IDENTIFICATION</scope>
    <source>
        <strain evidence="2">DAOM BR144</strain>
    </source>
</reference>
<reference evidence="3" key="1">
    <citation type="journal article" date="2010" name="Genome Biol.">
        <title>Genome sequence of the necrotrophic plant pathogen Pythium ultimum reveals original pathogenicity mechanisms and effector repertoire.</title>
        <authorList>
            <person name="Levesque C.A."/>
            <person name="Brouwer H."/>
            <person name="Cano L."/>
            <person name="Hamilton J.P."/>
            <person name="Holt C."/>
            <person name="Huitema E."/>
            <person name="Raffaele S."/>
            <person name="Robideau G.P."/>
            <person name="Thines M."/>
            <person name="Win J."/>
            <person name="Zerillo M.M."/>
            <person name="Beakes G.W."/>
            <person name="Boore J.L."/>
            <person name="Busam D."/>
            <person name="Dumas B."/>
            <person name="Ferriera S."/>
            <person name="Fuerstenberg S.I."/>
            <person name="Gachon C.M."/>
            <person name="Gaulin E."/>
            <person name="Govers F."/>
            <person name="Grenville-Briggs L."/>
            <person name="Horner N."/>
            <person name="Hostetler J."/>
            <person name="Jiang R.H."/>
            <person name="Johnson J."/>
            <person name="Krajaejun T."/>
            <person name="Lin H."/>
            <person name="Meijer H.J."/>
            <person name="Moore B."/>
            <person name="Morris P."/>
            <person name="Phuntmart V."/>
            <person name="Puiu D."/>
            <person name="Shetty J."/>
            <person name="Stajich J.E."/>
            <person name="Tripathy S."/>
            <person name="Wawra S."/>
            <person name="van West P."/>
            <person name="Whitty B.R."/>
            <person name="Coutinho P.M."/>
            <person name="Henrissat B."/>
            <person name="Martin F."/>
            <person name="Thomas P.D."/>
            <person name="Tyler B.M."/>
            <person name="De Vries R.P."/>
            <person name="Kamoun S."/>
            <person name="Yandell M."/>
            <person name="Tisserat N."/>
            <person name="Buell C.R."/>
        </authorList>
    </citation>
    <scope>NUCLEOTIDE SEQUENCE</scope>
    <source>
        <strain evidence="3">DAOM:BR144</strain>
    </source>
</reference>
<dbReference type="InParanoid" id="K3WQY3"/>
<dbReference type="EnsemblProtists" id="PYU1_T007375">
    <property type="protein sequence ID" value="PYU1_T007375"/>
    <property type="gene ID" value="PYU1_G007359"/>
</dbReference>
<protein>
    <submittedName>
        <fullName evidence="2">Uncharacterized protein</fullName>
    </submittedName>
</protein>
<feature type="region of interest" description="Disordered" evidence="1">
    <location>
        <begin position="40"/>
        <end position="61"/>
    </location>
</feature>
<dbReference type="HOGENOM" id="CLU_2927696_0_0_1"/>
<evidence type="ECO:0000313" key="3">
    <source>
        <dbReference type="Proteomes" id="UP000019132"/>
    </source>
</evidence>
<dbReference type="Proteomes" id="UP000019132">
    <property type="component" value="Unassembled WGS sequence"/>
</dbReference>
<proteinExistence type="predicted"/>
<sequence>MDKASPRAPPCTFTSSDGRSKPLHVTCALLAQYAPTLQSDGSYLGNNAGDEADVCLPPEGS</sequence>
<dbReference type="VEuPathDB" id="FungiDB:PYU1_G007359"/>
<dbReference type="EMBL" id="GL376629">
    <property type="status" value="NOT_ANNOTATED_CDS"/>
    <property type="molecule type" value="Genomic_DNA"/>
</dbReference>
<organism evidence="2 3">
    <name type="scientific">Globisporangium ultimum (strain ATCC 200006 / CBS 805.95 / DAOM BR144)</name>
    <name type="common">Pythium ultimum</name>
    <dbReference type="NCBI Taxonomy" id="431595"/>
    <lineage>
        <taxon>Eukaryota</taxon>
        <taxon>Sar</taxon>
        <taxon>Stramenopiles</taxon>
        <taxon>Oomycota</taxon>
        <taxon>Peronosporomycetes</taxon>
        <taxon>Pythiales</taxon>
        <taxon>Pythiaceae</taxon>
        <taxon>Globisporangium</taxon>
    </lineage>
</organism>
<evidence type="ECO:0000256" key="1">
    <source>
        <dbReference type="SAM" id="MobiDB-lite"/>
    </source>
</evidence>
<accession>K3WQY3</accession>
<name>K3WQY3_GLOUD</name>
<reference evidence="3" key="2">
    <citation type="submission" date="2010-04" db="EMBL/GenBank/DDBJ databases">
        <authorList>
            <person name="Buell R."/>
            <person name="Hamilton J."/>
            <person name="Hostetler J."/>
        </authorList>
    </citation>
    <scope>NUCLEOTIDE SEQUENCE [LARGE SCALE GENOMIC DNA]</scope>
    <source>
        <strain evidence="3">DAOM:BR144</strain>
    </source>
</reference>
<dbReference type="AlphaFoldDB" id="K3WQY3"/>
<keyword evidence="3" id="KW-1185">Reference proteome</keyword>
<evidence type="ECO:0000313" key="2">
    <source>
        <dbReference type="EnsemblProtists" id="PYU1_T007375"/>
    </source>
</evidence>